<protein>
    <recommendedName>
        <fullName evidence="3">TraB/GumN family protein</fullName>
    </recommendedName>
</protein>
<dbReference type="Proteomes" id="UP000618591">
    <property type="component" value="Unassembled WGS sequence"/>
</dbReference>
<evidence type="ECO:0008006" key="3">
    <source>
        <dbReference type="Google" id="ProtNLM"/>
    </source>
</evidence>
<organism evidence="1 2">
    <name type="scientific">Sphingomonas psychrolutea</name>
    <dbReference type="NCBI Taxonomy" id="1259676"/>
    <lineage>
        <taxon>Bacteria</taxon>
        <taxon>Pseudomonadati</taxon>
        <taxon>Pseudomonadota</taxon>
        <taxon>Alphaproteobacteria</taxon>
        <taxon>Sphingomonadales</taxon>
        <taxon>Sphingomonadaceae</taxon>
        <taxon>Sphingomonas</taxon>
    </lineage>
</organism>
<gene>
    <name evidence="1" type="ORF">GCM10011395_08660</name>
</gene>
<dbReference type="RefSeq" id="WP_229732816.1">
    <property type="nucleotide sequence ID" value="NZ_BMDW01000004.1"/>
</dbReference>
<sequence>MTGIAPSPRWLALLLAVLLTGCGKPHPVEAHPALWRVADKDTTIWLFGSIHALPPGVQWRTPAIAQAIAAADTLILEVPPADAEAARDEFLAVAQRDGLPPIRARVAVADRGLLERGMASAGLAPESLDRLKTWAAALTLGAAAGRQEAASAADGVEPVLTAGFAGRAIGALETRGGQFAAFDRLPEASQRLLLLQAAQEALDPARGYALFLEAWAAGDAAALAATLDPVRRDPAIRQTLIIDRNRRWTNAIVRRMARPGRVLIAVGAGHLVGTDSVVAMLRARGMMVERVK</sequence>
<dbReference type="InterPro" id="IPR002816">
    <property type="entry name" value="TraB/PrgY/GumN_fam"/>
</dbReference>
<evidence type="ECO:0000313" key="1">
    <source>
        <dbReference type="EMBL" id="GGA40638.1"/>
    </source>
</evidence>
<comment type="caution">
    <text evidence="1">The sequence shown here is derived from an EMBL/GenBank/DDBJ whole genome shotgun (WGS) entry which is preliminary data.</text>
</comment>
<name>A0ABQ1GBR3_9SPHN</name>
<proteinExistence type="predicted"/>
<evidence type="ECO:0000313" key="2">
    <source>
        <dbReference type="Proteomes" id="UP000618591"/>
    </source>
</evidence>
<dbReference type="Pfam" id="PF01963">
    <property type="entry name" value="TraB_PrgY_gumN"/>
    <property type="match status" value="1"/>
</dbReference>
<keyword evidence="2" id="KW-1185">Reference proteome</keyword>
<dbReference type="InterPro" id="IPR047111">
    <property type="entry name" value="YbaP-like"/>
</dbReference>
<reference evidence="2" key="1">
    <citation type="journal article" date="2019" name="Int. J. Syst. Evol. Microbiol.">
        <title>The Global Catalogue of Microorganisms (GCM) 10K type strain sequencing project: providing services to taxonomists for standard genome sequencing and annotation.</title>
        <authorList>
            <consortium name="The Broad Institute Genomics Platform"/>
            <consortium name="The Broad Institute Genome Sequencing Center for Infectious Disease"/>
            <person name="Wu L."/>
            <person name="Ma J."/>
        </authorList>
    </citation>
    <scope>NUCLEOTIDE SEQUENCE [LARGE SCALE GENOMIC DNA]</scope>
    <source>
        <strain evidence="2">CGMCC 1.10106</strain>
    </source>
</reference>
<dbReference type="PANTHER" id="PTHR40590">
    <property type="entry name" value="CYTOPLASMIC PROTEIN-RELATED"/>
    <property type="match status" value="1"/>
</dbReference>
<dbReference type="CDD" id="cd14789">
    <property type="entry name" value="Tiki"/>
    <property type="match status" value="1"/>
</dbReference>
<dbReference type="PANTHER" id="PTHR40590:SF1">
    <property type="entry name" value="CYTOPLASMIC PROTEIN"/>
    <property type="match status" value="1"/>
</dbReference>
<accession>A0ABQ1GBR3</accession>
<dbReference type="EMBL" id="BMDW01000004">
    <property type="protein sequence ID" value="GGA40638.1"/>
    <property type="molecule type" value="Genomic_DNA"/>
</dbReference>